<dbReference type="PANTHER" id="PTHR34109:SF1">
    <property type="entry name" value="VOC DOMAIN-CONTAINING PROTEIN"/>
    <property type="match status" value="1"/>
</dbReference>
<evidence type="ECO:0000313" key="3">
    <source>
        <dbReference type="Proteomes" id="UP000190637"/>
    </source>
</evidence>
<dbReference type="Gene3D" id="3.30.720.110">
    <property type="match status" value="1"/>
</dbReference>
<dbReference type="Gene3D" id="3.30.720.120">
    <property type="match status" value="1"/>
</dbReference>
<dbReference type="PANTHER" id="PTHR34109">
    <property type="entry name" value="BNAUNNG04460D PROTEIN-RELATED"/>
    <property type="match status" value="1"/>
</dbReference>
<protein>
    <submittedName>
        <fullName evidence="2">Uncharacterized conserved protein PhnB, glyoxalase superfamily</fullName>
    </submittedName>
</protein>
<proteinExistence type="predicted"/>
<accession>A0A1T4PBH4</accession>
<dbReference type="RefSeq" id="WP_078761102.1">
    <property type="nucleotide sequence ID" value="NZ_FUWS01000004.1"/>
</dbReference>
<organism evidence="2 3">
    <name type="scientific">Marinactinospora thermotolerans DSM 45154</name>
    <dbReference type="NCBI Taxonomy" id="1122192"/>
    <lineage>
        <taxon>Bacteria</taxon>
        <taxon>Bacillati</taxon>
        <taxon>Actinomycetota</taxon>
        <taxon>Actinomycetes</taxon>
        <taxon>Streptosporangiales</taxon>
        <taxon>Nocardiopsidaceae</taxon>
        <taxon>Marinactinospora</taxon>
    </lineage>
</organism>
<dbReference type="Pfam" id="PF00903">
    <property type="entry name" value="Glyoxalase"/>
    <property type="match status" value="1"/>
</dbReference>
<feature type="domain" description="VOC" evidence="1">
    <location>
        <begin position="9"/>
        <end position="134"/>
    </location>
</feature>
<sequence length="147" mass="16252">MTQLNEQTATLHAYFGYRDAPAALRWLEKAFGFVTTLEFPDDNGGVMHAELRRGDAAIMVFSDDEGYERAPRKGPTCGQGTYLVLASPAEADEVFAAAVAAGAEVIWEPTDTEWGNYRCRVADIEGYEWTFGVHRPGEPVSGEWDQD</sequence>
<dbReference type="InterPro" id="IPR037523">
    <property type="entry name" value="VOC_core"/>
</dbReference>
<dbReference type="EMBL" id="FUWS01000004">
    <property type="protein sequence ID" value="SJZ88903.1"/>
    <property type="molecule type" value="Genomic_DNA"/>
</dbReference>
<dbReference type="InterPro" id="IPR004360">
    <property type="entry name" value="Glyas_Fos-R_dOase_dom"/>
</dbReference>
<reference evidence="2 3" key="1">
    <citation type="submission" date="2017-02" db="EMBL/GenBank/DDBJ databases">
        <authorList>
            <person name="Peterson S.W."/>
        </authorList>
    </citation>
    <scope>NUCLEOTIDE SEQUENCE [LARGE SCALE GENOMIC DNA]</scope>
    <source>
        <strain evidence="2 3">DSM 45154</strain>
    </source>
</reference>
<keyword evidence="3" id="KW-1185">Reference proteome</keyword>
<dbReference type="AlphaFoldDB" id="A0A1T4PBH4"/>
<dbReference type="SUPFAM" id="SSF54593">
    <property type="entry name" value="Glyoxalase/Bleomycin resistance protein/Dihydroxybiphenyl dioxygenase"/>
    <property type="match status" value="1"/>
</dbReference>
<name>A0A1T4PBH4_9ACTN</name>
<evidence type="ECO:0000313" key="2">
    <source>
        <dbReference type="EMBL" id="SJZ88903.1"/>
    </source>
</evidence>
<dbReference type="OrthoDB" id="9806868at2"/>
<dbReference type="STRING" id="1122192.SAMN02745673_01723"/>
<dbReference type="PROSITE" id="PS51819">
    <property type="entry name" value="VOC"/>
    <property type="match status" value="1"/>
</dbReference>
<gene>
    <name evidence="2" type="ORF">SAMN02745673_01723</name>
</gene>
<evidence type="ECO:0000259" key="1">
    <source>
        <dbReference type="PROSITE" id="PS51819"/>
    </source>
</evidence>
<dbReference type="Proteomes" id="UP000190637">
    <property type="component" value="Unassembled WGS sequence"/>
</dbReference>
<dbReference type="InterPro" id="IPR029068">
    <property type="entry name" value="Glyas_Bleomycin-R_OHBP_Dase"/>
</dbReference>